<dbReference type="PANTHER" id="PTHR11106:SF27">
    <property type="entry name" value="MACRO DOMAIN-CONTAINING PROTEIN"/>
    <property type="match status" value="1"/>
</dbReference>
<comment type="caution">
    <text evidence="2">The sequence shown here is derived from an EMBL/GenBank/DDBJ whole genome shotgun (WGS) entry which is preliminary data.</text>
</comment>
<dbReference type="Proteomes" id="UP000295763">
    <property type="component" value="Unassembled WGS sequence"/>
</dbReference>
<dbReference type="Pfam" id="PF01661">
    <property type="entry name" value="Macro"/>
    <property type="match status" value="1"/>
</dbReference>
<dbReference type="AlphaFoldDB" id="A0A4R2SPX3"/>
<dbReference type="Gene3D" id="3.40.220.10">
    <property type="entry name" value="Leucine Aminopeptidase, subunit E, domain 1"/>
    <property type="match status" value="1"/>
</dbReference>
<dbReference type="InterPro" id="IPR002589">
    <property type="entry name" value="Macro_dom"/>
</dbReference>
<sequence>MSNNIAQLIHYLDPTVVLPDNLAEQRLLLRALMNIRPPQAETAAFWQWQDEILQQQLAEKGIVSLADLTPIEPNIYLWQGDITRLKVGAIVNAANSQLLGCFQPLHRCIDNAIHSQAGLQLRHACAELMQRQGHLEPTGQAKITPAYNLPSDYVIHTVGPIIQGELTEQDCKLLAQCYRLCLELAVENGIQSIAFCCISTGEFRFPNQAAAEIAVREVRRFLSYNPSIKVIFNVFKDIDLAIYQDLLGEQK</sequence>
<reference evidence="2 3" key="1">
    <citation type="submission" date="2019-03" db="EMBL/GenBank/DDBJ databases">
        <title>Genomic Encyclopedia of Type Strains, Phase IV (KMG-IV): sequencing the most valuable type-strain genomes for metagenomic binning, comparative biology and taxonomic classification.</title>
        <authorList>
            <person name="Goeker M."/>
        </authorList>
    </citation>
    <scope>NUCLEOTIDE SEQUENCE [LARGE SCALE GENOMIC DNA]</scope>
    <source>
        <strain evidence="2 3">DSM 28404</strain>
    </source>
</reference>
<protein>
    <submittedName>
        <fullName evidence="2">O-acetyl-ADP-ribose deacetylase (Regulator of RNase III)</fullName>
    </submittedName>
</protein>
<dbReference type="SMART" id="SM00506">
    <property type="entry name" value="A1pp"/>
    <property type="match status" value="1"/>
</dbReference>
<dbReference type="InterPro" id="IPR043472">
    <property type="entry name" value="Macro_dom-like"/>
</dbReference>
<evidence type="ECO:0000259" key="1">
    <source>
        <dbReference type="PROSITE" id="PS51154"/>
    </source>
</evidence>
<dbReference type="RefSeq" id="WP_131978945.1">
    <property type="nucleotide sequence ID" value="NZ_SLYB01000032.1"/>
</dbReference>
<dbReference type="EMBL" id="SLYB01000032">
    <property type="protein sequence ID" value="TCP91290.1"/>
    <property type="molecule type" value="Genomic_DNA"/>
</dbReference>
<name>A0A4R2SPX3_9PAST</name>
<dbReference type="CDD" id="cd02908">
    <property type="entry name" value="Macro_OAADPr_deacetylase"/>
    <property type="match status" value="1"/>
</dbReference>
<feature type="domain" description="Macro" evidence="1">
    <location>
        <begin position="62"/>
        <end position="251"/>
    </location>
</feature>
<dbReference type="NCBIfam" id="NF003163">
    <property type="entry name" value="PRK04143.1"/>
    <property type="match status" value="1"/>
</dbReference>
<proteinExistence type="predicted"/>
<dbReference type="PROSITE" id="PS51154">
    <property type="entry name" value="MACRO"/>
    <property type="match status" value="1"/>
</dbReference>
<evidence type="ECO:0000313" key="2">
    <source>
        <dbReference type="EMBL" id="TCP91290.1"/>
    </source>
</evidence>
<gene>
    <name evidence="2" type="ORF">EDC44_13230</name>
</gene>
<dbReference type="SUPFAM" id="SSF52949">
    <property type="entry name" value="Macro domain-like"/>
    <property type="match status" value="1"/>
</dbReference>
<accession>A0A4R2SPX3</accession>
<organism evidence="2 3">
    <name type="scientific">Cricetibacter osteomyelitidis</name>
    <dbReference type="NCBI Taxonomy" id="1521931"/>
    <lineage>
        <taxon>Bacteria</taxon>
        <taxon>Pseudomonadati</taxon>
        <taxon>Pseudomonadota</taxon>
        <taxon>Gammaproteobacteria</taxon>
        <taxon>Pasteurellales</taxon>
        <taxon>Pasteurellaceae</taxon>
        <taxon>Cricetibacter</taxon>
    </lineage>
</organism>
<dbReference type="OrthoDB" id="6194521at2"/>
<keyword evidence="3" id="KW-1185">Reference proteome</keyword>
<dbReference type="PANTHER" id="PTHR11106">
    <property type="entry name" value="GANGLIOSIDE INDUCED DIFFERENTIATION ASSOCIATED PROTEIN 2-RELATED"/>
    <property type="match status" value="1"/>
</dbReference>
<evidence type="ECO:0000313" key="3">
    <source>
        <dbReference type="Proteomes" id="UP000295763"/>
    </source>
</evidence>